<sequence length="1484" mass="151208">MTEPLGLSIGMTNLVAARVGRPPVTRRSILTVYPDRAPEVGVPTDGAHPGLVLSGFVDRVGDPVPLVAADGSAHRGEVVLAEALAAMARLVDGGSPVAIAVPAHWGPGTLGALRGALRSRPILAPDGVPAALIPDASAALAALQAAPGLPDQGVVVLVDLGGSGTSVTLADAGANLDLVGQTVRYPDFSGDAVDQLLLDHVLSGIADANNADPAGTAAVGSLARLRDECRQAKERLSEQTATVVPAELPGVRSDIRVTRPELEQLIAEPLGGLLAVIDDALQRAAVPTAGIAAIATVGGGAAIPLVTQRLSEHLRAPVITTPESALNVAAGAALVANQSLDAQAATGLAPAAGEPTAMAPAAWAAGAAGLAAGQAADDGAASATFRALAWSQDDDPGSEPVPYTGAEYVSSPEPARPPVAFAPEDGPYDEPAPLPWYKRPPLLFGIAAAAALLAAGGLAITLTSSDGDPGTVTETATPPAESSPVELPPPVTTVTIGSDGIATTSRPSAPRSTPITPCPPSDHVRAFEVVTGEGRVLRAPPPAVGSVLGVVLGVGTVSITITGEPAGGQEPQHRDTAGGTHQRGHDVDDAHHDHPSDDDAAAAHDDGTTGDHDGRTAHHGGAAGRHDGRPGRRRLTSAMTGPGVRLTDLPPAAREVVGAVERDPQAATKLLVTGGIGTGKSTVLAALRHSLRTAGRPVLSRPPRPGDSEGAAVLVDDADLLDGDDIEQLSELVADPDATVVIGAQPLAHHLALRRLFLALERENLPIALGPLSPVDVGRTTAAALGEPAAPELVRMLVGATAGLPFLLGPAIRAVNQGVPAVRQAARFGLIERLRRFDEPLLDTLLISSLAGDLGPDDIAAGLATTADAARAAVDRARASGLLDPSLPPGFVREVHDAVASIAGAARHHDIEVSVLASQVASSTLTPELALRLAEHGLRDERLAAALTELAGQDAAAPARAVRLYRAAARAGSSVPGAHLADALALTGDCATAARLADDMLTAPDAADRAAAVRIAASIALHDGNSAQARDLFAWLGPTTDGHDDANVGAAATISAMAAGDGPAARAGTRGIPTGPPTSVARAARAVSDGLVLTLDAPYPVALTRLSQAIGTEASPSLVTPDTPAALVTLAALHGGDPVRARSVIGRAVRDGAPEGTGDEVTGAIFVTHRHRLLQGWTLMQDGHLQAAGAAVTALSGRQLHRRDALWAAALHTAIARRGADTGAMQQHWYAAMEVLAECAPDLFSLLPLGELWMAAARMRQVDRLRHAVDQAFEVLAGLGDPVLWSVPLHWAGVHAGILTNSPADVAPHGQALTAAAAHSPLAKVLATAGRTWLRVLADAVDVDEVAAAARGLAHVGQTSDATRLAGQAALHTTDPRVSQAMLQLARDLKQAVAAPEAVIDVADARTPARPTTVRARPAAALSEREREVAELLLQGLPYRDIGAQLFISAKTVEHHVARIRRRLGAESRSEMLSMLRVMLAPAS</sequence>
<accession>A0A0J6VS50</accession>
<evidence type="ECO:0000259" key="5">
    <source>
        <dbReference type="PROSITE" id="PS50043"/>
    </source>
</evidence>
<protein>
    <submittedName>
        <fullName evidence="6">Spore germination protein GerE</fullName>
    </submittedName>
</protein>
<dbReference type="SMART" id="SM00421">
    <property type="entry name" value="HTH_LUXR"/>
    <property type="match status" value="1"/>
</dbReference>
<feature type="region of interest" description="Disordered" evidence="4">
    <location>
        <begin position="464"/>
        <end position="520"/>
    </location>
</feature>
<dbReference type="GO" id="GO:0003677">
    <property type="term" value="F:DNA binding"/>
    <property type="evidence" value="ECO:0007669"/>
    <property type="project" value="InterPro"/>
</dbReference>
<dbReference type="SUPFAM" id="SSF52540">
    <property type="entry name" value="P-loop containing nucleoside triphosphate hydrolases"/>
    <property type="match status" value="1"/>
</dbReference>
<dbReference type="PROSITE" id="PS00622">
    <property type="entry name" value="HTH_LUXR_1"/>
    <property type="match status" value="1"/>
</dbReference>
<dbReference type="InterPro" id="IPR000792">
    <property type="entry name" value="Tscrpt_reg_LuxR_C"/>
</dbReference>
<dbReference type="InterPro" id="IPR016032">
    <property type="entry name" value="Sig_transdc_resp-reg_C-effctor"/>
</dbReference>
<keyword evidence="2" id="KW-0067">ATP-binding</keyword>
<dbReference type="Gene3D" id="3.90.640.10">
    <property type="entry name" value="Actin, Chain A, domain 4"/>
    <property type="match status" value="1"/>
</dbReference>
<dbReference type="Gene3D" id="1.10.10.10">
    <property type="entry name" value="Winged helix-like DNA-binding domain superfamily/Winged helix DNA-binding domain"/>
    <property type="match status" value="1"/>
</dbReference>
<feature type="compositionally biased region" description="Basic and acidic residues" evidence="4">
    <location>
        <begin position="583"/>
        <end position="616"/>
    </location>
</feature>
<dbReference type="SUPFAM" id="SSF46894">
    <property type="entry name" value="C-terminal effector domain of the bipartite response regulators"/>
    <property type="match status" value="1"/>
</dbReference>
<evidence type="ECO:0000256" key="1">
    <source>
        <dbReference type="ARBA" id="ARBA00022741"/>
    </source>
</evidence>
<feature type="domain" description="HTH luxR-type" evidence="5">
    <location>
        <begin position="1415"/>
        <end position="1480"/>
    </location>
</feature>
<dbReference type="SUPFAM" id="SSF53067">
    <property type="entry name" value="Actin-like ATPase domain"/>
    <property type="match status" value="1"/>
</dbReference>
<organism evidence="6 7">
    <name type="scientific">Mycolicibacterium obuense</name>
    <dbReference type="NCBI Taxonomy" id="1807"/>
    <lineage>
        <taxon>Bacteria</taxon>
        <taxon>Bacillati</taxon>
        <taxon>Actinomycetota</taxon>
        <taxon>Actinomycetes</taxon>
        <taxon>Mycobacteriales</taxon>
        <taxon>Mycobacteriaceae</taxon>
        <taxon>Mycolicibacterium</taxon>
    </lineage>
</organism>
<dbReference type="PRINTS" id="PR00038">
    <property type="entry name" value="HTHLUXR"/>
</dbReference>
<feature type="compositionally biased region" description="Polar residues" evidence="4">
    <location>
        <begin position="501"/>
        <end position="515"/>
    </location>
</feature>
<gene>
    <name evidence="6" type="primary">gerE</name>
    <name evidence="6" type="ORF">MOBUDSM44075_04065</name>
</gene>
<dbReference type="InterPro" id="IPR027417">
    <property type="entry name" value="P-loop_NTPase"/>
</dbReference>
<reference evidence="6 7" key="1">
    <citation type="journal article" date="2015" name="Genome Biol. Evol.">
        <title>Characterization of Three Mycobacterium spp. with Potential Use in Bioremediation by Genome Sequencing and Comparative Genomics.</title>
        <authorList>
            <person name="Das S."/>
            <person name="Pettersson B.M."/>
            <person name="Behra P.R."/>
            <person name="Ramesh M."/>
            <person name="Dasgupta S."/>
            <person name="Bhattacharya A."/>
            <person name="Kirsebom L.A."/>
        </authorList>
    </citation>
    <scope>NUCLEOTIDE SEQUENCE [LARGE SCALE GENOMIC DNA]</scope>
    <source>
        <strain evidence="6 7">DSM 44075</strain>
    </source>
</reference>
<dbReference type="PANTHER" id="PTHR42749">
    <property type="entry name" value="CELL SHAPE-DETERMINING PROTEIN MREB"/>
    <property type="match status" value="1"/>
</dbReference>
<evidence type="ECO:0000313" key="7">
    <source>
        <dbReference type="Proteomes" id="UP000036313"/>
    </source>
</evidence>
<dbReference type="EMBL" id="JYNU01000032">
    <property type="protein sequence ID" value="KMO72313.1"/>
    <property type="molecule type" value="Genomic_DNA"/>
</dbReference>
<evidence type="ECO:0000313" key="6">
    <source>
        <dbReference type="EMBL" id="KMO72313.1"/>
    </source>
</evidence>
<dbReference type="InterPro" id="IPR036388">
    <property type="entry name" value="WH-like_DNA-bd_sf"/>
</dbReference>
<keyword evidence="1" id="KW-0547">Nucleotide-binding</keyword>
<dbReference type="GO" id="GO:0006355">
    <property type="term" value="P:regulation of DNA-templated transcription"/>
    <property type="evidence" value="ECO:0007669"/>
    <property type="project" value="InterPro"/>
</dbReference>
<proteinExistence type="predicted"/>
<dbReference type="NCBIfam" id="NF038181">
    <property type="entry name" value="reg_ATPase_IniR"/>
    <property type="match status" value="1"/>
</dbReference>
<feature type="region of interest" description="Disordered" evidence="4">
    <location>
        <begin position="391"/>
        <end position="427"/>
    </location>
</feature>
<dbReference type="Pfam" id="PF00012">
    <property type="entry name" value="HSP70"/>
    <property type="match status" value="1"/>
</dbReference>
<evidence type="ECO:0000256" key="4">
    <source>
        <dbReference type="SAM" id="MobiDB-lite"/>
    </source>
</evidence>
<dbReference type="PROSITE" id="PS50043">
    <property type="entry name" value="HTH_LUXR_2"/>
    <property type="match status" value="1"/>
</dbReference>
<dbReference type="GO" id="GO:0005524">
    <property type="term" value="F:ATP binding"/>
    <property type="evidence" value="ECO:0007669"/>
    <property type="project" value="UniProtKB-KW"/>
</dbReference>
<evidence type="ECO:0000256" key="2">
    <source>
        <dbReference type="ARBA" id="ARBA00022840"/>
    </source>
</evidence>
<dbReference type="PATRIC" id="fig|1807.14.peg.4091"/>
<name>A0A0J6VS50_9MYCO</name>
<dbReference type="GO" id="GO:0140662">
    <property type="term" value="F:ATP-dependent protein folding chaperone"/>
    <property type="evidence" value="ECO:0007669"/>
    <property type="project" value="InterPro"/>
</dbReference>
<dbReference type="Proteomes" id="UP000036313">
    <property type="component" value="Unassembled WGS sequence"/>
</dbReference>
<keyword evidence="3" id="KW-0143">Chaperone</keyword>
<dbReference type="CDD" id="cd06170">
    <property type="entry name" value="LuxR_C_like"/>
    <property type="match status" value="1"/>
</dbReference>
<dbReference type="PANTHER" id="PTHR42749:SF1">
    <property type="entry name" value="CELL SHAPE-DETERMINING PROTEIN MREB"/>
    <property type="match status" value="1"/>
</dbReference>
<dbReference type="InterPro" id="IPR043129">
    <property type="entry name" value="ATPase_NBD"/>
</dbReference>
<evidence type="ECO:0000256" key="3">
    <source>
        <dbReference type="ARBA" id="ARBA00023186"/>
    </source>
</evidence>
<dbReference type="InterPro" id="IPR013126">
    <property type="entry name" value="Hsp_70_fam"/>
</dbReference>
<comment type="caution">
    <text evidence="6">The sequence shown here is derived from an EMBL/GenBank/DDBJ whole genome shotgun (WGS) entry which is preliminary data.</text>
</comment>
<dbReference type="Pfam" id="PF00196">
    <property type="entry name" value="GerE"/>
    <property type="match status" value="1"/>
</dbReference>
<feature type="region of interest" description="Disordered" evidence="4">
    <location>
        <begin position="562"/>
        <end position="648"/>
    </location>
</feature>
<dbReference type="Gene3D" id="3.30.420.40">
    <property type="match status" value="2"/>
</dbReference>